<feature type="non-terminal residue" evidence="2">
    <location>
        <position position="51"/>
    </location>
</feature>
<dbReference type="PANTHER" id="PTHR28060">
    <property type="entry name" value="ATP SYNTHASE SUBUNIT J, MITOCHONDRIAL"/>
    <property type="match status" value="1"/>
</dbReference>
<name>A0AAD4HCC4_9AGAM</name>
<dbReference type="GO" id="GO:0046933">
    <property type="term" value="F:proton-transporting ATP synthase activity, rotational mechanism"/>
    <property type="evidence" value="ECO:0007669"/>
    <property type="project" value="TreeGrafter"/>
</dbReference>
<dbReference type="Pfam" id="PF04911">
    <property type="entry name" value="ATP-synt_J"/>
    <property type="match status" value="1"/>
</dbReference>
<dbReference type="EMBL" id="JABBWK010000195">
    <property type="protein sequence ID" value="KAG1887544.1"/>
    <property type="molecule type" value="Genomic_DNA"/>
</dbReference>
<dbReference type="AlphaFoldDB" id="A0AAD4HCC4"/>
<dbReference type="RefSeq" id="XP_041216948.1">
    <property type="nucleotide sequence ID" value="XM_041369379.1"/>
</dbReference>
<dbReference type="PANTHER" id="PTHR28060:SF1">
    <property type="entry name" value="ATP SYNTHASE SUBUNIT J, MITOCHONDRIAL"/>
    <property type="match status" value="1"/>
</dbReference>
<feature type="non-terminal residue" evidence="2">
    <location>
        <position position="1"/>
    </location>
</feature>
<sequence length="51" mass="5668">QVLRPMAPFLAASAVTFYLVSKMQEAGFRSETYAKDPKNPYGAQIAKEAHH</sequence>
<organism evidence="2 3">
    <name type="scientific">Suillus fuscotomentosus</name>
    <dbReference type="NCBI Taxonomy" id="1912939"/>
    <lineage>
        <taxon>Eukaryota</taxon>
        <taxon>Fungi</taxon>
        <taxon>Dikarya</taxon>
        <taxon>Basidiomycota</taxon>
        <taxon>Agaricomycotina</taxon>
        <taxon>Agaricomycetes</taxon>
        <taxon>Agaricomycetidae</taxon>
        <taxon>Boletales</taxon>
        <taxon>Suillineae</taxon>
        <taxon>Suillaceae</taxon>
        <taxon>Suillus</taxon>
    </lineage>
</organism>
<comment type="caution">
    <text evidence="2">The sequence shown here is derived from an EMBL/GenBank/DDBJ whole genome shotgun (WGS) entry which is preliminary data.</text>
</comment>
<feature type="region of interest" description="Disordered" evidence="1">
    <location>
        <begin position="31"/>
        <end position="51"/>
    </location>
</feature>
<dbReference type="GeneID" id="64663677"/>
<evidence type="ECO:0000256" key="1">
    <source>
        <dbReference type="SAM" id="MobiDB-lite"/>
    </source>
</evidence>
<dbReference type="InterPro" id="IPR006995">
    <property type="entry name" value="ATP_synth_F0_jsu"/>
</dbReference>
<protein>
    <submittedName>
        <fullName evidence="2">ATPase, F0 complex, subunit J</fullName>
    </submittedName>
</protein>
<accession>A0AAD4HCC4</accession>
<gene>
    <name evidence="2" type="ORF">F5891DRAFT_1219274</name>
</gene>
<proteinExistence type="predicted"/>
<reference evidence="2" key="1">
    <citation type="journal article" date="2020" name="New Phytol.">
        <title>Comparative genomics reveals dynamic genome evolution in host specialist ectomycorrhizal fungi.</title>
        <authorList>
            <person name="Lofgren L.A."/>
            <person name="Nguyen N.H."/>
            <person name="Vilgalys R."/>
            <person name="Ruytinx J."/>
            <person name="Liao H.L."/>
            <person name="Branco S."/>
            <person name="Kuo A."/>
            <person name="LaButti K."/>
            <person name="Lipzen A."/>
            <person name="Andreopoulos W."/>
            <person name="Pangilinan J."/>
            <person name="Riley R."/>
            <person name="Hundley H."/>
            <person name="Na H."/>
            <person name="Barry K."/>
            <person name="Grigoriev I.V."/>
            <person name="Stajich J.E."/>
            <person name="Kennedy P.G."/>
        </authorList>
    </citation>
    <scope>NUCLEOTIDE SEQUENCE</scope>
    <source>
        <strain evidence="2">FC203</strain>
    </source>
</reference>
<dbReference type="Proteomes" id="UP001195769">
    <property type="component" value="Unassembled WGS sequence"/>
</dbReference>
<evidence type="ECO:0000313" key="3">
    <source>
        <dbReference type="Proteomes" id="UP001195769"/>
    </source>
</evidence>
<dbReference type="GO" id="GO:0045259">
    <property type="term" value="C:proton-transporting ATP synthase complex"/>
    <property type="evidence" value="ECO:0007669"/>
    <property type="project" value="InterPro"/>
</dbReference>
<keyword evidence="3" id="KW-1185">Reference proteome</keyword>
<evidence type="ECO:0000313" key="2">
    <source>
        <dbReference type="EMBL" id="KAG1887544.1"/>
    </source>
</evidence>